<evidence type="ECO:0000313" key="1">
    <source>
        <dbReference type="EMBL" id="MFE9606188.1"/>
    </source>
</evidence>
<protein>
    <submittedName>
        <fullName evidence="1">Uncharacterized protein</fullName>
    </submittedName>
</protein>
<reference evidence="1 2" key="1">
    <citation type="submission" date="2024-10" db="EMBL/GenBank/DDBJ databases">
        <title>The Natural Products Discovery Center: Release of the First 8490 Sequenced Strains for Exploring Actinobacteria Biosynthetic Diversity.</title>
        <authorList>
            <person name="Kalkreuter E."/>
            <person name="Kautsar S.A."/>
            <person name="Yang D."/>
            <person name="Bader C.D."/>
            <person name="Teijaro C.N."/>
            <person name="Fluegel L."/>
            <person name="Davis C.M."/>
            <person name="Simpson J.R."/>
            <person name="Lauterbach L."/>
            <person name="Steele A.D."/>
            <person name="Gui C."/>
            <person name="Meng S."/>
            <person name="Li G."/>
            <person name="Viehrig K."/>
            <person name="Ye F."/>
            <person name="Su P."/>
            <person name="Kiefer A.F."/>
            <person name="Nichols A."/>
            <person name="Cepeda A.J."/>
            <person name="Yan W."/>
            <person name="Fan B."/>
            <person name="Jiang Y."/>
            <person name="Adhikari A."/>
            <person name="Zheng C.-J."/>
            <person name="Schuster L."/>
            <person name="Cowan T.M."/>
            <person name="Smanski M.J."/>
            <person name="Chevrette M.G."/>
            <person name="De Carvalho L.P.S."/>
            <person name="Shen B."/>
        </authorList>
    </citation>
    <scope>NUCLEOTIDE SEQUENCE [LARGE SCALE GENOMIC DNA]</scope>
    <source>
        <strain evidence="1 2">NPDC006488</strain>
    </source>
</reference>
<keyword evidence="2" id="KW-1185">Reference proteome</keyword>
<dbReference type="Proteomes" id="UP001601303">
    <property type="component" value="Unassembled WGS sequence"/>
</dbReference>
<accession>A0ABW6MLA8</accession>
<comment type="caution">
    <text evidence="1">The sequence shown here is derived from an EMBL/GenBank/DDBJ whole genome shotgun (WGS) entry which is preliminary data.</text>
</comment>
<name>A0ABW6MLA8_9ACTN</name>
<organism evidence="1 2">
    <name type="scientific">Streptomyces hokutonensis</name>
    <dbReference type="NCBI Taxonomy" id="1306990"/>
    <lineage>
        <taxon>Bacteria</taxon>
        <taxon>Bacillati</taxon>
        <taxon>Actinomycetota</taxon>
        <taxon>Actinomycetes</taxon>
        <taxon>Kitasatosporales</taxon>
        <taxon>Streptomycetaceae</taxon>
        <taxon>Streptomyces</taxon>
    </lineage>
</organism>
<evidence type="ECO:0000313" key="2">
    <source>
        <dbReference type="Proteomes" id="UP001601303"/>
    </source>
</evidence>
<proteinExistence type="predicted"/>
<dbReference type="EMBL" id="JBIAHM010000024">
    <property type="protein sequence ID" value="MFE9606188.1"/>
    <property type="molecule type" value="Genomic_DNA"/>
</dbReference>
<gene>
    <name evidence="1" type="ORF">ACFYNQ_47595</name>
</gene>
<dbReference type="RefSeq" id="WP_388114883.1">
    <property type="nucleotide sequence ID" value="NZ_JBIAHM010000024.1"/>
</dbReference>
<sequence length="128" mass="14253">MIDDSEDLDDRVYGRAAADLAAMNEPDLSDFEPSEVDEAMLRAFETSGPRTEWLDNLRSRITRNSGSQTRLEDADPDEFPFRVKEFAASYHRLVNTSGATQLLVMGPFQPPFQFMTPEADTQGGTGDS</sequence>